<dbReference type="PANTHER" id="PTHR13887:SF41">
    <property type="entry name" value="THIOREDOXIN SUPERFAMILY PROTEIN"/>
    <property type="match status" value="1"/>
</dbReference>
<dbReference type="EMBL" id="CP048222">
    <property type="protein sequence ID" value="QHT67096.1"/>
    <property type="molecule type" value="Genomic_DNA"/>
</dbReference>
<reference evidence="2 3" key="1">
    <citation type="submission" date="2020-01" db="EMBL/GenBank/DDBJ databases">
        <authorList>
            <person name="Kim M.K."/>
        </authorList>
    </citation>
    <scope>NUCLEOTIDE SEQUENCE [LARGE SCALE GENOMIC DNA]</scope>
    <source>
        <strain evidence="2 3">172606-1</strain>
    </source>
</reference>
<dbReference type="Gene3D" id="3.40.30.10">
    <property type="entry name" value="Glutaredoxin"/>
    <property type="match status" value="1"/>
</dbReference>
<dbReference type="Pfam" id="PF01323">
    <property type="entry name" value="DSBA"/>
    <property type="match status" value="1"/>
</dbReference>
<name>A0A6C0GGF7_9BACT</name>
<evidence type="ECO:0000313" key="2">
    <source>
        <dbReference type="EMBL" id="QHT67096.1"/>
    </source>
</evidence>
<dbReference type="RefSeq" id="WP_162443139.1">
    <property type="nucleotide sequence ID" value="NZ_CP048222.1"/>
</dbReference>
<accession>A0A6C0GGF7</accession>
<dbReference type="GO" id="GO:0016491">
    <property type="term" value="F:oxidoreductase activity"/>
    <property type="evidence" value="ECO:0007669"/>
    <property type="project" value="InterPro"/>
</dbReference>
<dbReference type="PANTHER" id="PTHR13887">
    <property type="entry name" value="GLUTATHIONE S-TRANSFERASE KAPPA"/>
    <property type="match status" value="1"/>
</dbReference>
<dbReference type="InterPro" id="IPR036249">
    <property type="entry name" value="Thioredoxin-like_sf"/>
</dbReference>
<dbReference type="InterPro" id="IPR001853">
    <property type="entry name" value="DSBA-like_thioredoxin_dom"/>
</dbReference>
<organism evidence="2 3">
    <name type="scientific">Rhodocytophaga rosea</name>
    <dbReference type="NCBI Taxonomy" id="2704465"/>
    <lineage>
        <taxon>Bacteria</taxon>
        <taxon>Pseudomonadati</taxon>
        <taxon>Bacteroidota</taxon>
        <taxon>Cytophagia</taxon>
        <taxon>Cytophagales</taxon>
        <taxon>Rhodocytophagaceae</taxon>
        <taxon>Rhodocytophaga</taxon>
    </lineage>
</organism>
<dbReference type="SUPFAM" id="SSF52833">
    <property type="entry name" value="Thioredoxin-like"/>
    <property type="match status" value="1"/>
</dbReference>
<evidence type="ECO:0000313" key="3">
    <source>
        <dbReference type="Proteomes" id="UP000480178"/>
    </source>
</evidence>
<keyword evidence="3" id="KW-1185">Reference proteome</keyword>
<dbReference type="Proteomes" id="UP000480178">
    <property type="component" value="Chromosome"/>
</dbReference>
<evidence type="ECO:0000259" key="1">
    <source>
        <dbReference type="Pfam" id="PF01323"/>
    </source>
</evidence>
<proteinExistence type="predicted"/>
<gene>
    <name evidence="2" type="ORF">GXP67_10765</name>
</gene>
<feature type="domain" description="DSBA-like thioredoxin" evidence="1">
    <location>
        <begin position="8"/>
        <end position="206"/>
    </location>
</feature>
<dbReference type="KEGG" id="rhoz:GXP67_10765"/>
<sequence length="231" mass="26016">MNKPTIRIDIVSDIVCPWCYIGKRRLERALDKLSDKFDFVLEYHPFELNPAMPIEGVKQQEYLIKKFGSTERYHQLTRQVTQVAAQEDISFHYDKQQVSPNTRNAHRLVQLANQEGKQVEMVEALFKAYFTDGIDLSKRENMLAVAVQVGLDREKTSKLLASEEGLLQIALAEQELQKLGITGVPFYIVNNTYGISGAQPLDAFVQVFEQIGSEVAVSAEGDACDIDGNNC</sequence>
<protein>
    <submittedName>
        <fullName evidence="2">DsbA family oxidoreductase</fullName>
    </submittedName>
</protein>
<dbReference type="AlphaFoldDB" id="A0A6C0GGF7"/>
<dbReference type="CDD" id="cd03024">
    <property type="entry name" value="DsbA_FrnE"/>
    <property type="match status" value="1"/>
</dbReference>